<reference evidence="2 3" key="1">
    <citation type="submission" date="2015-03" db="EMBL/GenBank/DDBJ databases">
        <authorList>
            <person name="Murphy D."/>
        </authorList>
    </citation>
    <scope>NUCLEOTIDE SEQUENCE [LARGE SCALE GENOMIC DNA]</scope>
    <source>
        <strain evidence="2 3">OL-4</strain>
    </source>
</reference>
<dbReference type="Proteomes" id="UP000045545">
    <property type="component" value="Unassembled WGS sequence"/>
</dbReference>
<proteinExistence type="predicted"/>
<feature type="transmembrane region" description="Helical" evidence="1">
    <location>
        <begin position="71"/>
        <end position="93"/>
    </location>
</feature>
<keyword evidence="1" id="KW-0812">Transmembrane</keyword>
<dbReference type="OrthoDB" id="2083474at2"/>
<feature type="transmembrane region" description="Helical" evidence="1">
    <location>
        <begin position="12"/>
        <end position="33"/>
    </location>
</feature>
<feature type="transmembrane region" description="Helical" evidence="1">
    <location>
        <begin position="39"/>
        <end position="59"/>
    </location>
</feature>
<sequence length="123" mass="12939">MGDKLPIELKGLFKSFMFGALLCIAIGGVIYYSGLQETLLAPLGKLTLVITVFYAGCYASKSYGNKGLIRGITMGVLYFILLIIASLIFQASPIDLTSFFVNLAICAGAGVFGGILGIGLSDN</sequence>
<feature type="transmembrane region" description="Helical" evidence="1">
    <location>
        <begin position="99"/>
        <end position="120"/>
    </location>
</feature>
<dbReference type="InterPro" id="IPR023804">
    <property type="entry name" value="DUF3792_TM"/>
</dbReference>
<gene>
    <name evidence="2" type="ORF">88</name>
</gene>
<evidence type="ECO:0000313" key="3">
    <source>
        <dbReference type="Proteomes" id="UP000045545"/>
    </source>
</evidence>
<keyword evidence="3" id="KW-1185">Reference proteome</keyword>
<keyword evidence="1" id="KW-1133">Transmembrane helix</keyword>
<dbReference type="RefSeq" id="WP_046494628.1">
    <property type="nucleotide sequence ID" value="NZ_CGIH01000002.1"/>
</dbReference>
<dbReference type="Pfam" id="PF12670">
    <property type="entry name" value="DUF3792"/>
    <property type="match status" value="1"/>
</dbReference>
<name>A0A0E3W2F6_9FIRM</name>
<keyword evidence="1" id="KW-0472">Membrane</keyword>
<evidence type="ECO:0008006" key="4">
    <source>
        <dbReference type="Google" id="ProtNLM"/>
    </source>
</evidence>
<evidence type="ECO:0000256" key="1">
    <source>
        <dbReference type="SAM" id="Phobius"/>
    </source>
</evidence>
<protein>
    <recommendedName>
        <fullName evidence="4">TIGR04086 family membrane protein</fullName>
    </recommendedName>
</protein>
<dbReference type="NCBIfam" id="TIGR04086">
    <property type="entry name" value="TIGR04086_membr"/>
    <property type="match status" value="1"/>
</dbReference>
<evidence type="ECO:0000313" key="2">
    <source>
        <dbReference type="EMBL" id="CFW97505.1"/>
    </source>
</evidence>
<organism evidence="2 3">
    <name type="scientific">Syntrophomonas zehnderi OL-4</name>
    <dbReference type="NCBI Taxonomy" id="690567"/>
    <lineage>
        <taxon>Bacteria</taxon>
        <taxon>Bacillati</taxon>
        <taxon>Bacillota</taxon>
        <taxon>Clostridia</taxon>
        <taxon>Eubacteriales</taxon>
        <taxon>Syntrophomonadaceae</taxon>
        <taxon>Syntrophomonas</taxon>
    </lineage>
</organism>
<dbReference type="AlphaFoldDB" id="A0A0E3W2F6"/>
<accession>A0A0E3W2F6</accession>
<dbReference type="EMBL" id="CGIH01000002">
    <property type="protein sequence ID" value="CFW97505.1"/>
    <property type="molecule type" value="Genomic_DNA"/>
</dbReference>